<evidence type="ECO:0000313" key="2">
    <source>
        <dbReference type="EMBL" id="XDV57208.1"/>
    </source>
</evidence>
<evidence type="ECO:0000256" key="1">
    <source>
        <dbReference type="SAM" id="Phobius"/>
    </source>
</evidence>
<dbReference type="RefSeq" id="WP_369721638.1">
    <property type="nucleotide sequence ID" value="NZ_CP165734.1"/>
</dbReference>
<proteinExistence type="predicted"/>
<sequence length="56" mass="6630">MDRQTRATLWIAFIVIVSYFVWFYVDCAMDDACRIICAGDDRRGCHTQWTTEPRQP</sequence>
<name>A0AB39XGR0_9BRAD</name>
<keyword evidence="1" id="KW-0472">Membrane</keyword>
<feature type="transmembrane region" description="Helical" evidence="1">
    <location>
        <begin position="7"/>
        <end position="25"/>
    </location>
</feature>
<organism evidence="2">
    <name type="scientific">Bradyrhizobium sp. LLZ17</name>
    <dbReference type="NCBI Taxonomy" id="3239388"/>
    <lineage>
        <taxon>Bacteria</taxon>
        <taxon>Pseudomonadati</taxon>
        <taxon>Pseudomonadota</taxon>
        <taxon>Alphaproteobacteria</taxon>
        <taxon>Hyphomicrobiales</taxon>
        <taxon>Nitrobacteraceae</taxon>
        <taxon>Bradyrhizobium</taxon>
    </lineage>
</organism>
<gene>
    <name evidence="2" type="ORF">AB8Z38_32360</name>
</gene>
<dbReference type="EMBL" id="CP165734">
    <property type="protein sequence ID" value="XDV57208.1"/>
    <property type="molecule type" value="Genomic_DNA"/>
</dbReference>
<keyword evidence="1" id="KW-0812">Transmembrane</keyword>
<dbReference type="AlphaFoldDB" id="A0AB39XGR0"/>
<accession>A0AB39XGR0</accession>
<reference evidence="2" key="1">
    <citation type="submission" date="2024-08" db="EMBL/GenBank/DDBJ databases">
        <authorList>
            <person name="Chaddad Z."/>
            <person name="Lamrabet M."/>
            <person name="Bouhnik O."/>
            <person name="Alami S."/>
            <person name="Wipf D."/>
            <person name="Courty P.E."/>
            <person name="Missbah El Idrissi M."/>
        </authorList>
    </citation>
    <scope>NUCLEOTIDE SEQUENCE</scope>
    <source>
        <strain evidence="2">LLZ17</strain>
    </source>
</reference>
<keyword evidence="1" id="KW-1133">Transmembrane helix</keyword>
<protein>
    <submittedName>
        <fullName evidence="2">Uncharacterized protein</fullName>
    </submittedName>
</protein>